<evidence type="ECO:0000313" key="2">
    <source>
        <dbReference type="Proteomes" id="UP000609530"/>
    </source>
</evidence>
<evidence type="ECO:0000313" key="1">
    <source>
        <dbReference type="EMBL" id="MBV4492217.1"/>
    </source>
</evidence>
<comment type="caution">
    <text evidence="1">The sequence shown here is derived from an EMBL/GenBank/DDBJ whole genome shotgun (WGS) entry which is preliminary data.</text>
</comment>
<dbReference type="EMBL" id="JABWRZ020000001">
    <property type="protein sequence ID" value="MBV4492217.1"/>
    <property type="molecule type" value="Genomic_DNA"/>
</dbReference>
<dbReference type="Proteomes" id="UP000609530">
    <property type="component" value="Unassembled WGS sequence"/>
</dbReference>
<proteinExistence type="predicted"/>
<reference evidence="1 2" key="1">
    <citation type="journal article" date="2020" name="Microorganisms">
        <title>Reliable Identification of Environmental Pseudomonas Isolates Using the rpoD Gene.</title>
        <authorList>
            <consortium name="The Broad Institute Genome Sequencing Platform"/>
            <person name="Girard L."/>
            <person name="Lood C."/>
            <person name="Rokni-Zadeh H."/>
            <person name="van Noort V."/>
            <person name="Lavigne R."/>
            <person name="De Mot R."/>
        </authorList>
    </citation>
    <scope>NUCLEOTIDE SEQUENCE [LARGE SCALE GENOMIC DNA]</scope>
    <source>
        <strain evidence="1 2">RD9SR1</strain>
    </source>
</reference>
<sequence length="142" mass="15455">MNNQISNHSGVAPDVVTVLLAEVLYVGNQRGLLLLVERIPANPCDLFLAAGGEQREQHQLGLALPDPGLRCRLPVERLAFLINCLPFLHNADLGGEARRPVLALALRDGSHDLLHGCLRLLHCSSRSSKTGKNRNEAATIRD</sequence>
<organism evidence="1 2">
    <name type="scientific">Pseudomonas oryzicola</name>
    <dbReference type="NCBI Taxonomy" id="485876"/>
    <lineage>
        <taxon>Bacteria</taxon>
        <taxon>Pseudomonadati</taxon>
        <taxon>Pseudomonadota</taxon>
        <taxon>Gammaproteobacteria</taxon>
        <taxon>Pseudomonadales</taxon>
        <taxon>Pseudomonadaceae</taxon>
        <taxon>Pseudomonas</taxon>
    </lineage>
</organism>
<keyword evidence="2" id="KW-1185">Reference proteome</keyword>
<accession>A0ABS6QE15</accession>
<name>A0ABS6QE15_9PSED</name>
<gene>
    <name evidence="1" type="ORF">HU760_016635</name>
</gene>
<protein>
    <submittedName>
        <fullName evidence="1">Uncharacterized protein</fullName>
    </submittedName>
</protein>